<reference evidence="3" key="1">
    <citation type="submission" date="2023-03" db="EMBL/GenBank/DDBJ databases">
        <title>Massive genome expansion in bonnet fungi (Mycena s.s.) driven by repeated elements and novel gene families across ecological guilds.</title>
        <authorList>
            <consortium name="Lawrence Berkeley National Laboratory"/>
            <person name="Harder C.B."/>
            <person name="Miyauchi S."/>
            <person name="Viragh M."/>
            <person name="Kuo A."/>
            <person name="Thoen E."/>
            <person name="Andreopoulos B."/>
            <person name="Lu D."/>
            <person name="Skrede I."/>
            <person name="Drula E."/>
            <person name="Henrissat B."/>
            <person name="Morin E."/>
            <person name="Kohler A."/>
            <person name="Barry K."/>
            <person name="LaButti K."/>
            <person name="Morin E."/>
            <person name="Salamov A."/>
            <person name="Lipzen A."/>
            <person name="Mereny Z."/>
            <person name="Hegedus B."/>
            <person name="Baldrian P."/>
            <person name="Stursova M."/>
            <person name="Weitz H."/>
            <person name="Taylor A."/>
            <person name="Grigoriev I.V."/>
            <person name="Nagy L.G."/>
            <person name="Martin F."/>
            <person name="Kauserud H."/>
        </authorList>
    </citation>
    <scope>NUCLEOTIDE SEQUENCE</scope>
    <source>
        <strain evidence="3">CBHHK188m</strain>
    </source>
</reference>
<organism evidence="3 4">
    <name type="scientific">Mycena maculata</name>
    <dbReference type="NCBI Taxonomy" id="230809"/>
    <lineage>
        <taxon>Eukaryota</taxon>
        <taxon>Fungi</taxon>
        <taxon>Dikarya</taxon>
        <taxon>Basidiomycota</taxon>
        <taxon>Agaricomycotina</taxon>
        <taxon>Agaricomycetes</taxon>
        <taxon>Agaricomycetidae</taxon>
        <taxon>Agaricales</taxon>
        <taxon>Marasmiineae</taxon>
        <taxon>Mycenaceae</taxon>
        <taxon>Mycena</taxon>
    </lineage>
</organism>
<dbReference type="GO" id="GO:0016787">
    <property type="term" value="F:hydrolase activity"/>
    <property type="evidence" value="ECO:0007669"/>
    <property type="project" value="UniProtKB-KW"/>
</dbReference>
<evidence type="ECO:0000313" key="4">
    <source>
        <dbReference type="Proteomes" id="UP001215280"/>
    </source>
</evidence>
<name>A0AAD7JCG6_9AGAR</name>
<dbReference type="PANTHER" id="PTHR48081:SF33">
    <property type="entry name" value="KYNURENINE FORMAMIDASE"/>
    <property type="match status" value="1"/>
</dbReference>
<keyword evidence="1" id="KW-0378">Hydrolase</keyword>
<keyword evidence="4" id="KW-1185">Reference proteome</keyword>
<dbReference type="InterPro" id="IPR029058">
    <property type="entry name" value="AB_hydrolase_fold"/>
</dbReference>
<dbReference type="Proteomes" id="UP001215280">
    <property type="component" value="Unassembled WGS sequence"/>
</dbReference>
<accession>A0AAD7JCG6</accession>
<evidence type="ECO:0000256" key="1">
    <source>
        <dbReference type="ARBA" id="ARBA00022801"/>
    </source>
</evidence>
<dbReference type="InterPro" id="IPR049492">
    <property type="entry name" value="BD-FAE-like_dom"/>
</dbReference>
<dbReference type="PANTHER" id="PTHR48081">
    <property type="entry name" value="AB HYDROLASE SUPERFAMILY PROTEIN C4A8.06C"/>
    <property type="match status" value="1"/>
</dbReference>
<dbReference type="EMBL" id="JARJLG010000044">
    <property type="protein sequence ID" value="KAJ7761962.1"/>
    <property type="molecule type" value="Genomic_DNA"/>
</dbReference>
<dbReference type="SUPFAM" id="SSF53474">
    <property type="entry name" value="alpha/beta-Hydrolases"/>
    <property type="match status" value="1"/>
</dbReference>
<sequence length="340" mass="37109">MSEAITSLIHSQGCVRFTSELGLEEVNLHTDSDQYEPTGVQVFRKMYEPLYKAPAPNTVKQIKDIRYGPADRNLLDVYVPLSGSAGKAVLIFVHGGGFFSGDKGWSDKVFANIGNYFAEKGIVVVVGNHQLVPNVVYPGGADDIQLTREWVFKNITSEEFGRGDPNQVVIFGHSSGGAHVVSNLYAAGDPARPAVDPLSPPVAGLALFSVPWWFDMGQPTRRKIIGQYYGTDVEEKWEPFSPLGLFKRIPADSPLTNPNVLPILLGSVKYEVEEAADSLIMFVNEYRAKGKPAGALPLINVLDDHNHLSNILSIGTEDDAQAKVLLEFIRTCGLKAVAKL</sequence>
<dbReference type="Gene3D" id="3.40.50.1820">
    <property type="entry name" value="alpha/beta hydrolase"/>
    <property type="match status" value="1"/>
</dbReference>
<evidence type="ECO:0000259" key="2">
    <source>
        <dbReference type="Pfam" id="PF20434"/>
    </source>
</evidence>
<protein>
    <submittedName>
        <fullName evidence="3">Alpha/beta-hydrolase</fullName>
    </submittedName>
</protein>
<comment type="caution">
    <text evidence="3">The sequence shown here is derived from an EMBL/GenBank/DDBJ whole genome shotgun (WGS) entry which is preliminary data.</text>
</comment>
<evidence type="ECO:0000313" key="3">
    <source>
        <dbReference type="EMBL" id="KAJ7761962.1"/>
    </source>
</evidence>
<gene>
    <name evidence="3" type="ORF">DFH07DRAFT_956980</name>
</gene>
<dbReference type="AlphaFoldDB" id="A0AAD7JCG6"/>
<dbReference type="InterPro" id="IPR050300">
    <property type="entry name" value="GDXG_lipolytic_enzyme"/>
</dbReference>
<proteinExistence type="predicted"/>
<feature type="domain" description="BD-FAE-like" evidence="2">
    <location>
        <begin position="75"/>
        <end position="177"/>
    </location>
</feature>
<dbReference type="Pfam" id="PF20434">
    <property type="entry name" value="BD-FAE"/>
    <property type="match status" value="1"/>
</dbReference>